<dbReference type="SUPFAM" id="SSF81811">
    <property type="entry name" value="Helical domain of Sec23/24"/>
    <property type="match status" value="1"/>
</dbReference>
<evidence type="ECO:0000256" key="1">
    <source>
        <dbReference type="ARBA" id="ARBA00008334"/>
    </source>
</evidence>
<dbReference type="InterPro" id="IPR036174">
    <property type="entry name" value="Znf_Sec23_Sec24_sf"/>
</dbReference>
<accession>A0AAX4P1G1</accession>
<dbReference type="InterPro" id="IPR050550">
    <property type="entry name" value="SEC23_SEC24_subfamily"/>
</dbReference>
<evidence type="ECO:0000313" key="9">
    <source>
        <dbReference type="Proteomes" id="UP001472866"/>
    </source>
</evidence>
<dbReference type="Gene3D" id="2.60.40.1670">
    <property type="entry name" value="beta-sandwich domain of Sec23/24"/>
    <property type="match status" value="1"/>
</dbReference>
<dbReference type="Proteomes" id="UP001472866">
    <property type="component" value="Chromosome 02"/>
</dbReference>
<dbReference type="InterPro" id="IPR036175">
    <property type="entry name" value="Sec23/24_helical_dom_sf"/>
</dbReference>
<dbReference type="InterPro" id="IPR036465">
    <property type="entry name" value="vWFA_dom_sf"/>
</dbReference>
<proteinExistence type="inferred from homology"/>
<dbReference type="Gene3D" id="3.40.20.10">
    <property type="entry name" value="Severin"/>
    <property type="match status" value="1"/>
</dbReference>
<dbReference type="Pfam" id="PF04811">
    <property type="entry name" value="Sec23_trunk"/>
    <property type="match status" value="1"/>
</dbReference>
<dbReference type="GO" id="GO:0006886">
    <property type="term" value="P:intracellular protein transport"/>
    <property type="evidence" value="ECO:0007669"/>
    <property type="project" value="InterPro"/>
</dbReference>
<evidence type="ECO:0000256" key="3">
    <source>
        <dbReference type="ARBA" id="ARBA00022927"/>
    </source>
</evidence>
<dbReference type="GO" id="GO:0030127">
    <property type="term" value="C:COPII vesicle coat"/>
    <property type="evidence" value="ECO:0007669"/>
    <property type="project" value="InterPro"/>
</dbReference>
<feature type="domain" description="Sec23/Sec24 trunk" evidence="5">
    <location>
        <begin position="203"/>
        <end position="455"/>
    </location>
</feature>
<evidence type="ECO:0000313" key="8">
    <source>
        <dbReference type="EMBL" id="WZN59999.1"/>
    </source>
</evidence>
<dbReference type="SUPFAM" id="SSF82919">
    <property type="entry name" value="Zn-finger domain of Sec23/24"/>
    <property type="match status" value="1"/>
</dbReference>
<gene>
    <name evidence="8" type="ORF">HKI87_02g15270</name>
</gene>
<organism evidence="8 9">
    <name type="scientific">Chloropicon roscoffensis</name>
    <dbReference type="NCBI Taxonomy" id="1461544"/>
    <lineage>
        <taxon>Eukaryota</taxon>
        <taxon>Viridiplantae</taxon>
        <taxon>Chlorophyta</taxon>
        <taxon>Chloropicophyceae</taxon>
        <taxon>Chloropicales</taxon>
        <taxon>Chloropicaceae</taxon>
        <taxon>Chloropicon</taxon>
    </lineage>
</organism>
<dbReference type="SUPFAM" id="SSF53300">
    <property type="entry name" value="vWA-like"/>
    <property type="match status" value="1"/>
</dbReference>
<protein>
    <submittedName>
        <fullName evidence="8">Sec24-like protein transport protein</fullName>
    </submittedName>
</protein>
<dbReference type="GO" id="GO:0000149">
    <property type="term" value="F:SNARE binding"/>
    <property type="evidence" value="ECO:0007669"/>
    <property type="project" value="TreeGrafter"/>
</dbReference>
<dbReference type="InterPro" id="IPR012990">
    <property type="entry name" value="Beta-sandwich_Sec23_24"/>
</dbReference>
<dbReference type="PANTHER" id="PTHR13803">
    <property type="entry name" value="SEC24-RELATED PROTEIN"/>
    <property type="match status" value="1"/>
</dbReference>
<evidence type="ECO:0000259" key="7">
    <source>
        <dbReference type="Pfam" id="PF08033"/>
    </source>
</evidence>
<comment type="similarity">
    <text evidence="1">Belongs to the SEC23/SEC24 family. SEC24 subfamily.</text>
</comment>
<dbReference type="Gene3D" id="3.40.50.410">
    <property type="entry name" value="von Willebrand factor, type A domain"/>
    <property type="match status" value="1"/>
</dbReference>
<dbReference type="GO" id="GO:0070971">
    <property type="term" value="C:endoplasmic reticulum exit site"/>
    <property type="evidence" value="ECO:0007669"/>
    <property type="project" value="TreeGrafter"/>
</dbReference>
<reference evidence="8 9" key="1">
    <citation type="submission" date="2024-03" db="EMBL/GenBank/DDBJ databases">
        <title>Complete genome sequence of the green alga Chloropicon roscoffensis RCC1871.</title>
        <authorList>
            <person name="Lemieux C."/>
            <person name="Pombert J.-F."/>
            <person name="Otis C."/>
            <person name="Turmel M."/>
        </authorList>
    </citation>
    <scope>NUCLEOTIDE SEQUENCE [LARGE SCALE GENOMIC DNA]</scope>
    <source>
        <strain evidence="8 9">RCC1871</strain>
    </source>
</reference>
<dbReference type="GO" id="GO:0008270">
    <property type="term" value="F:zinc ion binding"/>
    <property type="evidence" value="ECO:0007669"/>
    <property type="project" value="InterPro"/>
</dbReference>
<keyword evidence="3" id="KW-0653">Protein transport</keyword>
<dbReference type="Pfam" id="PF04815">
    <property type="entry name" value="Sec23_helical"/>
    <property type="match status" value="1"/>
</dbReference>
<dbReference type="InterPro" id="IPR006900">
    <property type="entry name" value="Sec23/24_helical_dom"/>
</dbReference>
<sequence>MPRPKQEPRARQLQVFETRNYNSGTGAGTNGLAASEPQYDDRLMRGNILSSSASIPPPPTSSRFVVKDLGNCSPRFLRSTYYQVPVTKDVRRTCEMPFAVVCQPLAPGDPMDTNGGKVCVVDASKEGPVRCSQCKAYVNPFVRWLDGGRRFQCNLCGSMNECPPWYFCNLGPNGTRRDQYDRPELQFGSVEYEAGEQYKVRPPQRPSCVFLIDCSAQAVESGTTHRICEAILKVFEGEGEVAPGRVGIATFGRTIEYISMKPGQSCPQITVVPDVESPYAPVPSSLLLDAQRDRKELSAILRFVMQMHSFAGATGKGQAAYRSQESCATAAIHSCGKVIERTGGKVVAFVASLTNLGEGSEENGELQTKKAENSLVRMIWPKGDTYRKVAEELAESQVCVDVFCFNRTTSSHLDIARLRLFPECSGGSFVGYTEFDGSQSGNGDHKRLVHDLRHNLTREQGHEALLRVRASAGLEVEEYRGNFLVRTSTDVDLAGVDADKTVVAYVKHEEKLKESQECSFQCALLYTTSRGQRRIRVHTLSLPVTSVLGSVYRSADLDAQMHAILRQEVHRFPLRKMQPLQVREAATAQCVNILYAYRRYCATASSTGQLILPEALKLMPLYMLAFNKIKPLQQKCEPDVRAALVAKVSAIPMQDLLPTLFPRLVALHKLANLPSDQLGGENQPELLSCSSECMEDDACLLLLEESVGYVWVGLGVYPPVLEKLFGVSTFEMIQKKLDKTLVGYRDEQGERDGDDPCLCFRAVAALCPGKCVRLKFVARGSMAETKMLAKLIEDRTQNGMSYVEYLCHIHRKIQNKFL</sequence>
<dbReference type="InterPro" id="IPR029006">
    <property type="entry name" value="ADF-H/Gelsolin-like_dom_sf"/>
</dbReference>
<dbReference type="SUPFAM" id="SSF81995">
    <property type="entry name" value="beta-sandwich domain of Sec23/24"/>
    <property type="match status" value="1"/>
</dbReference>
<dbReference type="AlphaFoldDB" id="A0AAX4P1G1"/>
<feature type="domain" description="Sec23/Sec24 beta-sandwich" evidence="7">
    <location>
        <begin position="462"/>
        <end position="545"/>
    </location>
</feature>
<dbReference type="InterPro" id="IPR036180">
    <property type="entry name" value="Gelsolin-like_dom_sf"/>
</dbReference>
<dbReference type="EMBL" id="CP151502">
    <property type="protein sequence ID" value="WZN59999.1"/>
    <property type="molecule type" value="Genomic_DNA"/>
</dbReference>
<name>A0AAX4P1G1_9CHLO</name>
<feature type="domain" description="Zinc finger Sec23/Sec24-type" evidence="4">
    <location>
        <begin position="128"/>
        <end position="166"/>
    </location>
</feature>
<dbReference type="Pfam" id="PF04810">
    <property type="entry name" value="zf-Sec23_Sec24"/>
    <property type="match status" value="1"/>
</dbReference>
<evidence type="ECO:0000259" key="5">
    <source>
        <dbReference type="Pfam" id="PF04811"/>
    </source>
</evidence>
<dbReference type="Gene3D" id="1.20.120.730">
    <property type="entry name" value="Sec23/Sec24 helical domain"/>
    <property type="match status" value="1"/>
</dbReference>
<dbReference type="SUPFAM" id="SSF82754">
    <property type="entry name" value="C-terminal, gelsolin-like domain of Sec23/24"/>
    <property type="match status" value="1"/>
</dbReference>
<dbReference type="PANTHER" id="PTHR13803:SF4">
    <property type="entry name" value="SECRETORY 24CD, ISOFORM C"/>
    <property type="match status" value="1"/>
</dbReference>
<dbReference type="InterPro" id="IPR006895">
    <property type="entry name" value="Znf_Sec23_Sec24"/>
</dbReference>
<dbReference type="InterPro" id="IPR006896">
    <property type="entry name" value="Sec23/24_trunk_dom"/>
</dbReference>
<dbReference type="Gene3D" id="2.30.30.380">
    <property type="entry name" value="Zn-finger domain of Sec23/24"/>
    <property type="match status" value="1"/>
</dbReference>
<feature type="domain" description="Sec23/Sec24 helical" evidence="6">
    <location>
        <begin position="556"/>
        <end position="657"/>
    </location>
</feature>
<keyword evidence="9" id="KW-1185">Reference proteome</keyword>
<evidence type="ECO:0000259" key="6">
    <source>
        <dbReference type="Pfam" id="PF04815"/>
    </source>
</evidence>
<dbReference type="GO" id="GO:0090110">
    <property type="term" value="P:COPII-coated vesicle cargo loading"/>
    <property type="evidence" value="ECO:0007669"/>
    <property type="project" value="TreeGrafter"/>
</dbReference>
<keyword evidence="2" id="KW-0813">Transport</keyword>
<evidence type="ECO:0000256" key="2">
    <source>
        <dbReference type="ARBA" id="ARBA00022448"/>
    </source>
</evidence>
<evidence type="ECO:0000259" key="4">
    <source>
        <dbReference type="Pfam" id="PF04810"/>
    </source>
</evidence>
<dbReference type="Pfam" id="PF08033">
    <property type="entry name" value="Sec23_BS"/>
    <property type="match status" value="1"/>
</dbReference>